<feature type="domain" description="DH" evidence="11">
    <location>
        <begin position="1235"/>
        <end position="1483"/>
    </location>
</feature>
<dbReference type="GO" id="GO:0043123">
    <property type="term" value="P:positive regulation of canonical NF-kappaB signal transduction"/>
    <property type="evidence" value="ECO:0007669"/>
    <property type="project" value="TreeGrafter"/>
</dbReference>
<evidence type="ECO:0000259" key="10">
    <source>
        <dbReference type="PROSITE" id="PS50003"/>
    </source>
</evidence>
<keyword evidence="7" id="KW-0862">Zinc</keyword>
<feature type="compositionally biased region" description="Basic and acidic residues" evidence="9">
    <location>
        <begin position="1657"/>
        <end position="1673"/>
    </location>
</feature>
<dbReference type="CDD" id="cd20878">
    <property type="entry name" value="C1_AKAP13"/>
    <property type="match status" value="1"/>
</dbReference>
<dbReference type="PROSITE" id="PS50081">
    <property type="entry name" value="ZF_DAG_PE_2"/>
    <property type="match status" value="1"/>
</dbReference>
<evidence type="ECO:0000256" key="3">
    <source>
        <dbReference type="ARBA" id="ARBA00022553"/>
    </source>
</evidence>
<feature type="compositionally biased region" description="Low complexity" evidence="9">
    <location>
        <begin position="705"/>
        <end position="718"/>
    </location>
</feature>
<dbReference type="SMART" id="SM00325">
    <property type="entry name" value="RhoGEF"/>
    <property type="match status" value="1"/>
</dbReference>
<reference evidence="13" key="1">
    <citation type="journal article" date="2004" name="Nature">
        <title>Genome duplication in the teleost fish Tetraodon nigroviridis reveals the early vertebrate proto-karyotype.</title>
        <authorList>
            <person name="Jaillon O."/>
            <person name="Aury J.-M."/>
            <person name="Brunet F."/>
            <person name="Petit J.-L."/>
            <person name="Stange-Thomann N."/>
            <person name="Mauceli E."/>
            <person name="Bouneau L."/>
            <person name="Fischer C."/>
            <person name="Ozouf-Costaz C."/>
            <person name="Bernot A."/>
            <person name="Nicaud S."/>
            <person name="Jaffe D."/>
            <person name="Fisher S."/>
            <person name="Lutfalla G."/>
            <person name="Dossat C."/>
            <person name="Segurens B."/>
            <person name="Dasilva C."/>
            <person name="Salanoubat M."/>
            <person name="Levy M."/>
            <person name="Boudet N."/>
            <person name="Castellano S."/>
            <person name="Anthouard V."/>
            <person name="Jubin C."/>
            <person name="Castelli V."/>
            <person name="Katinka M."/>
            <person name="Vacherie B."/>
            <person name="Biemont C."/>
            <person name="Skalli Z."/>
            <person name="Cattolico L."/>
            <person name="Poulain J."/>
            <person name="De Berardinis V."/>
            <person name="Cruaud C."/>
            <person name="Duprat S."/>
            <person name="Brottier P."/>
            <person name="Coutanceau J.-P."/>
            <person name="Gouzy J."/>
            <person name="Parra G."/>
            <person name="Lardier G."/>
            <person name="Chapple C."/>
            <person name="McKernan K.J."/>
            <person name="McEwan P."/>
            <person name="Bosak S."/>
            <person name="Kellis M."/>
            <person name="Volff J.-N."/>
            <person name="Guigo R."/>
            <person name="Zody M.C."/>
            <person name="Mesirov J."/>
            <person name="Lindblad-Toh K."/>
            <person name="Birren B."/>
            <person name="Nusbaum C."/>
            <person name="Kahn D."/>
            <person name="Robinson-Rechavi M."/>
            <person name="Laudet V."/>
            <person name="Schachter V."/>
            <person name="Quetier F."/>
            <person name="Saurin W."/>
            <person name="Scarpelli C."/>
            <person name="Wincker P."/>
            <person name="Lander E.S."/>
            <person name="Weissenbach J."/>
            <person name="Roest Crollius H."/>
        </authorList>
    </citation>
    <scope>NUCLEOTIDE SEQUENCE [LARGE SCALE GENOMIC DNA]</scope>
</reference>
<feature type="compositionally biased region" description="Basic and acidic residues" evidence="9">
    <location>
        <begin position="1962"/>
        <end position="1972"/>
    </location>
</feature>
<evidence type="ECO:0000256" key="5">
    <source>
        <dbReference type="ARBA" id="ARBA00022723"/>
    </source>
</evidence>
<feature type="compositionally biased region" description="Polar residues" evidence="9">
    <location>
        <begin position="498"/>
        <end position="509"/>
    </location>
</feature>
<dbReference type="GO" id="GO:0015629">
    <property type="term" value="C:actin cytoskeleton"/>
    <property type="evidence" value="ECO:0007669"/>
    <property type="project" value="TreeGrafter"/>
</dbReference>
<evidence type="ECO:0000259" key="11">
    <source>
        <dbReference type="PROSITE" id="PS50010"/>
    </source>
</evidence>
<dbReference type="SUPFAM" id="SSF48403">
    <property type="entry name" value="Ankyrin repeat"/>
    <property type="match status" value="1"/>
</dbReference>
<dbReference type="InterPro" id="IPR001849">
    <property type="entry name" value="PH_domain"/>
</dbReference>
<feature type="compositionally biased region" description="Low complexity" evidence="9">
    <location>
        <begin position="633"/>
        <end position="667"/>
    </location>
</feature>
<feature type="compositionally biased region" description="Low complexity" evidence="9">
    <location>
        <begin position="1882"/>
        <end position="1902"/>
    </location>
</feature>
<dbReference type="InterPro" id="IPR000219">
    <property type="entry name" value="DH_dom"/>
</dbReference>
<dbReference type="Gene3D" id="1.20.900.10">
    <property type="entry name" value="Dbl homology (DH) domain"/>
    <property type="match status" value="1"/>
</dbReference>
<feature type="compositionally biased region" description="Polar residues" evidence="9">
    <location>
        <begin position="2006"/>
        <end position="2031"/>
    </location>
</feature>
<dbReference type="EMBL" id="CAAE01014706">
    <property type="protein sequence ID" value="CAG03106.1"/>
    <property type="molecule type" value="Genomic_DNA"/>
</dbReference>
<dbReference type="GO" id="GO:0071875">
    <property type="term" value="P:adrenergic receptor signaling pathway"/>
    <property type="evidence" value="ECO:0007669"/>
    <property type="project" value="TreeGrafter"/>
</dbReference>
<dbReference type="GO" id="GO:0008270">
    <property type="term" value="F:zinc ion binding"/>
    <property type="evidence" value="ECO:0007669"/>
    <property type="project" value="UniProtKB-KW"/>
</dbReference>
<evidence type="ECO:0000256" key="4">
    <source>
        <dbReference type="ARBA" id="ARBA00022658"/>
    </source>
</evidence>
<feature type="region of interest" description="Disordered" evidence="9">
    <location>
        <begin position="1"/>
        <end position="20"/>
    </location>
</feature>
<feature type="compositionally biased region" description="Basic and acidic residues" evidence="9">
    <location>
        <begin position="693"/>
        <end position="704"/>
    </location>
</feature>
<dbReference type="Pfam" id="PF00621">
    <property type="entry name" value="RhoGEF"/>
    <property type="match status" value="2"/>
</dbReference>
<dbReference type="InterPro" id="IPR051632">
    <property type="entry name" value="Rho_GEF"/>
</dbReference>
<dbReference type="GO" id="GO:0005078">
    <property type="term" value="F:MAP-kinase scaffold activity"/>
    <property type="evidence" value="ECO:0007669"/>
    <property type="project" value="TreeGrafter"/>
</dbReference>
<comment type="caution">
    <text evidence="13">The sequence shown here is derived from an EMBL/GenBank/DDBJ whole genome shotgun (WGS) entry which is preliminary data.</text>
</comment>
<feature type="compositionally biased region" description="Acidic residues" evidence="9">
    <location>
        <begin position="1645"/>
        <end position="1656"/>
    </location>
</feature>
<dbReference type="Gene3D" id="2.30.29.30">
    <property type="entry name" value="Pleckstrin-homology domain (PH domain)/Phosphotyrosine-binding domain (PTB)"/>
    <property type="match status" value="1"/>
</dbReference>
<reference evidence="13" key="2">
    <citation type="submission" date="2004-02" db="EMBL/GenBank/DDBJ databases">
        <authorList>
            <consortium name="Genoscope"/>
            <consortium name="Whitehead Institute Centre for Genome Research"/>
        </authorList>
    </citation>
    <scope>NUCLEOTIDE SEQUENCE</scope>
</reference>
<dbReference type="Gene3D" id="1.25.40.20">
    <property type="entry name" value="Ankyrin repeat-containing domain"/>
    <property type="match status" value="1"/>
</dbReference>
<dbReference type="InterPro" id="IPR046349">
    <property type="entry name" value="C1-like_sf"/>
</dbReference>
<feature type="region of interest" description="Disordered" evidence="9">
    <location>
        <begin position="1641"/>
        <end position="1854"/>
    </location>
</feature>
<dbReference type="GO" id="GO:0005085">
    <property type="term" value="F:guanyl-nucleotide exchange factor activity"/>
    <property type="evidence" value="ECO:0007669"/>
    <property type="project" value="UniProtKB-KW"/>
</dbReference>
<dbReference type="SUPFAM" id="SSF48065">
    <property type="entry name" value="DBL homology domain (DH-domain)"/>
    <property type="match status" value="1"/>
</dbReference>
<dbReference type="PANTHER" id="PTHR13944:SF18">
    <property type="entry name" value="A-KINASE ANCHOR PROTEIN 13"/>
    <property type="match status" value="1"/>
</dbReference>
<dbReference type="OrthoDB" id="28045at2759"/>
<feature type="compositionally biased region" description="Polar residues" evidence="9">
    <location>
        <begin position="1680"/>
        <end position="1692"/>
    </location>
</feature>
<feature type="compositionally biased region" description="Polar residues" evidence="9">
    <location>
        <begin position="1824"/>
        <end position="1837"/>
    </location>
</feature>
<dbReference type="GO" id="GO:0016020">
    <property type="term" value="C:membrane"/>
    <property type="evidence" value="ECO:0007669"/>
    <property type="project" value="TreeGrafter"/>
</dbReference>
<organism evidence="13">
    <name type="scientific">Tetraodon nigroviridis</name>
    <name type="common">Spotted green pufferfish</name>
    <name type="synonym">Chelonodon nigroviridis</name>
    <dbReference type="NCBI Taxonomy" id="99883"/>
    <lineage>
        <taxon>Eukaryota</taxon>
        <taxon>Metazoa</taxon>
        <taxon>Chordata</taxon>
        <taxon>Craniata</taxon>
        <taxon>Vertebrata</taxon>
        <taxon>Euteleostomi</taxon>
        <taxon>Actinopterygii</taxon>
        <taxon>Neopterygii</taxon>
        <taxon>Teleostei</taxon>
        <taxon>Neoteleostei</taxon>
        <taxon>Acanthomorphata</taxon>
        <taxon>Eupercaria</taxon>
        <taxon>Tetraodontiformes</taxon>
        <taxon>Tetradontoidea</taxon>
        <taxon>Tetraodontidae</taxon>
        <taxon>Tetraodon</taxon>
    </lineage>
</organism>
<dbReference type="InterPro" id="IPR011993">
    <property type="entry name" value="PH-like_dom_sf"/>
</dbReference>
<dbReference type="InterPro" id="IPR041020">
    <property type="entry name" value="PH_16"/>
</dbReference>
<dbReference type="GO" id="GO:0005737">
    <property type="term" value="C:cytoplasm"/>
    <property type="evidence" value="ECO:0007669"/>
    <property type="project" value="UniProtKB-SubCell"/>
</dbReference>
<keyword evidence="4" id="KW-0344">Guanine-nucleotide releasing factor</keyword>
<dbReference type="GO" id="GO:0035023">
    <property type="term" value="P:regulation of Rho protein signal transduction"/>
    <property type="evidence" value="ECO:0007669"/>
    <property type="project" value="TreeGrafter"/>
</dbReference>
<feature type="compositionally biased region" description="Basic and acidic residues" evidence="9">
    <location>
        <begin position="959"/>
        <end position="978"/>
    </location>
</feature>
<comment type="subcellular location">
    <subcellularLocation>
        <location evidence="1">Cytoplasm</location>
    </subcellularLocation>
</comment>
<dbReference type="Pfam" id="PF17838">
    <property type="entry name" value="PH_16"/>
    <property type="match status" value="1"/>
</dbReference>
<dbReference type="CDD" id="cd00160">
    <property type="entry name" value="RhoGEF"/>
    <property type="match status" value="1"/>
</dbReference>
<dbReference type="SMART" id="SM00109">
    <property type="entry name" value="C1"/>
    <property type="match status" value="1"/>
</dbReference>
<feature type="compositionally biased region" description="Polar residues" evidence="9">
    <location>
        <begin position="356"/>
        <end position="373"/>
    </location>
</feature>
<evidence type="ECO:0000313" key="13">
    <source>
        <dbReference type="EMBL" id="CAG03106.1"/>
    </source>
</evidence>
<keyword evidence="5" id="KW-0479">Metal-binding</keyword>
<evidence type="ECO:0000256" key="7">
    <source>
        <dbReference type="ARBA" id="ARBA00022833"/>
    </source>
</evidence>
<feature type="domain" description="PH" evidence="10">
    <location>
        <begin position="1523"/>
        <end position="1641"/>
    </location>
</feature>
<feature type="region of interest" description="Disordered" evidence="9">
    <location>
        <begin position="627"/>
        <end position="801"/>
    </location>
</feature>
<sequence>MSGGVREERRERERLHSDPGSAHDCCEVVLVTLCSFSPALPKAHEDRRSCLGHVHPLAEHRFSFVQDLAFDMAQFLVSTAGRSDGLEGALLLNECGIPLEECERLDESLALALQHLVLPPEWSLMGRKVNENTDLHPQETLLHFAARRGLCQVTRFLLQQSGAREALRLANREGHTPSAVAALGGHRRLQRLLHKLDTHTLTVSSLPGCEPPSLQSSVEQLLHLRGRLRDQGLSVLELPSDSPHTAAECYDGMEAEISHPDPLQQPNPAGRCLEAATGGSSAENCSADCRSGADCGDCGGGEEHRLCLLPASVSESQPVAQSRTPGLSMEGTGGHAPPEGSRRPDSGMTSADDDCSLQTTGGSTTGIVRSTQDAQEETDAGEPEEQTHSKPDEDGTQTSRTGGEAHPEAPTEAPGLAPATEVADISESKPGESRSSECDAERAQVESEVISGGEEPTDTGHKPGDPTQGESEITAAERSTLSEDVPQPEVAVEPASPSGLTSRPQSVGNQPPDGPESPGALEGAAQGVEDIRCEEAAAAGEEEPDAAERGDWSTIHGKMYERHKRKYSFWSKGERAVDVVLIKMERGIRPNSPRRGNVPSALPRSPLSARKRVRRLLQETVVTQDEAVTAGGDSTSEVSVSCSSTDDTASVCPSSSSLEGSQGLECSWSPVEGIQAGPSGIPASGGGGGGEAEEAKDRLTEVPRRPSLFRSSIRSLSPLRRHSWGPGKNSGGNAEMNQRRPACQLSSGLPRSYSLEGLSGAPEELRGHHPGAQGPGTLESSRLPQDSDDRGSLVSLTEEQEELVEHRSLQDLLPLTKSVSMLAISHRDMDGEYLSGGDGAGGAPPLAGATKSVPAVSVPLSRSHPAVGRLRRKRRISISFSLSPLLTKSKSQLVYGGSSSSDDEDDLTLRLLFTALMVKCVCISISEEEPGPLRSDTEGKNVTKVSRTFSYLKNKMYKKTREKDKEKKEKEKDAKEKEKKIINGHQFTPVASVQGSQCSQCSKAFTSREAFHCTHCSASVHKSCRDSLPSCAKVKIKLPKQQPPVPDPSSAPAVTMRNKTGGTRERPWSAILTPEDHTSLTLPSSRRHTSLMAFHGNSLSKSLSISNIAGYAELPHVYVVMVDRNGLIQTLLFSLCYVFPKFCFYRPTFASSFFSPMFDEIPIKSLRHLSQSTDSLNRSNQVTESMESLTDEGTEMMDGQLMGEFEAEAKELEADSWSLGVEQQYLQQLDRELVKRQDVIYELMQTEMHHIRTLRIMSEVYSKGLQKELQLELQTVEKLFPALDELLELHTQHLLRLLERKRESQLEAGNLDGGIIISRIGDLLLTQFSGSNGETMKRVYGRFCSRHSEAVNLYKDLLTKDKRFKAFIKLVGGSPAPPLDWAGIVSVLVGQTRASSLPDDGGTCLYAYVDPRMDRKRKKKMSSSIVRRLGIPECILLVTQRITKYPVLIQRLLQHTKEGEEDHEDLAESVRLVKEVIAAVDSKVNEHEKRRRLKDFHARMESKSIMLMKSGQMFAKEDLLRRRLIHDGVLHLKSSQGRLKAGSSSKHKCFISGSSPEVHALLLSDVFVFLQEKDQKYIFALLDQRSTVISLQKLIVREVANEERGLFLITAGIARPEMMEVLASTKEERNTWMQLIQDAMQSMEKDEDEGIPSETEDDKRQLETKAKEMRGERTLVQAGSGLQASRSNSSPPLRSAQAEGFRDHVSAGGEGAALQGHVGGSEPRRGRLPAGGAFLQVSLGPGAAQGGVGAEQRPAGSGEAPGSGEQQSGWGDSQHPGRGPGAPVFTSSHLRPLEASTVTQMHSSKGGDRDESEDSVGDLRRTESGPQQRLQPASAPQLSAGGGGPAGQLHRGAAPGPERALLLLLLSVPRRLAAQLADRAGEAAQPGEAAAGAGVAATAAVGPCGGEEEEAEGVGAERRAAGREGGPAAPSGGGGPEAAEAAAGGQAGVAEQEGGVPEGPGEAERCSEEAGERQGGAAAAGGQDGGRPSLRGQCPRGRPSAGLTHLPSSAPSSMQRTPSTTSEESQFPGSCQSLELDPLELSSPSSSSSSSLPRLQPPRSKAKGRGLNPFSSSSSTTPSLKASEGSAQMSKDPQQLPEPPLDGQIFFC</sequence>
<evidence type="ECO:0000256" key="9">
    <source>
        <dbReference type="SAM" id="MobiDB-lite"/>
    </source>
</evidence>
<accession>Q4S8C6</accession>
<feature type="region of interest" description="Disordered" evidence="9">
    <location>
        <begin position="1039"/>
        <end position="1067"/>
    </location>
</feature>
<feature type="region of interest" description="Disordered" evidence="9">
    <location>
        <begin position="958"/>
        <end position="978"/>
    </location>
</feature>
<keyword evidence="8" id="KW-0175">Coiled coil</keyword>
<evidence type="ECO:0000256" key="6">
    <source>
        <dbReference type="ARBA" id="ARBA00022771"/>
    </source>
</evidence>
<keyword evidence="2" id="KW-0963">Cytoplasm</keyword>
<feature type="compositionally biased region" description="Low complexity" evidence="9">
    <location>
        <begin position="1937"/>
        <end position="1955"/>
    </location>
</feature>
<dbReference type="PROSITE" id="PS50003">
    <property type="entry name" value="PH_DOMAIN"/>
    <property type="match status" value="1"/>
</dbReference>
<feature type="compositionally biased region" description="Polar residues" evidence="9">
    <location>
        <begin position="314"/>
        <end position="325"/>
    </location>
</feature>
<feature type="compositionally biased region" description="Acidic residues" evidence="9">
    <location>
        <begin position="374"/>
        <end position="384"/>
    </location>
</feature>
<evidence type="ECO:0000256" key="8">
    <source>
        <dbReference type="ARBA" id="ARBA00023054"/>
    </source>
</evidence>
<evidence type="ECO:0000256" key="2">
    <source>
        <dbReference type="ARBA" id="ARBA00022490"/>
    </source>
</evidence>
<dbReference type="InterPro" id="IPR002219">
    <property type="entry name" value="PKC_DAG/PE"/>
</dbReference>
<dbReference type="PANTHER" id="PTHR13944">
    <property type="entry name" value="AGAP007712-PA"/>
    <property type="match status" value="1"/>
</dbReference>
<feature type="domain" description="Phorbol-ester/DAG-type" evidence="12">
    <location>
        <begin position="984"/>
        <end position="1031"/>
    </location>
</feature>
<dbReference type="Gene3D" id="3.30.60.20">
    <property type="match status" value="1"/>
</dbReference>
<gene>
    <name evidence="13" type="ORF">GSTENG00022415001</name>
</gene>
<dbReference type="SUPFAM" id="SSF57889">
    <property type="entry name" value="Cysteine-rich domain"/>
    <property type="match status" value="1"/>
</dbReference>
<evidence type="ECO:0000256" key="1">
    <source>
        <dbReference type="ARBA" id="ARBA00004496"/>
    </source>
</evidence>
<feature type="region of interest" description="Disordered" evidence="9">
    <location>
        <begin position="1880"/>
        <end position="2108"/>
    </location>
</feature>
<keyword evidence="3" id="KW-0597">Phosphoprotein</keyword>
<dbReference type="SMART" id="SM00233">
    <property type="entry name" value="PH"/>
    <property type="match status" value="1"/>
</dbReference>
<keyword evidence="6" id="KW-0863">Zinc-finger</keyword>
<feature type="compositionally biased region" description="Basic and acidic residues" evidence="9">
    <location>
        <begin position="1"/>
        <end position="17"/>
    </location>
</feature>
<feature type="compositionally biased region" description="Basic and acidic residues" evidence="9">
    <location>
        <begin position="426"/>
        <end position="445"/>
    </location>
</feature>
<evidence type="ECO:0000259" key="12">
    <source>
        <dbReference type="PROSITE" id="PS50081"/>
    </source>
</evidence>
<dbReference type="SUPFAM" id="SSF50729">
    <property type="entry name" value="PH domain-like"/>
    <property type="match status" value="1"/>
</dbReference>
<name>Q4S8C6_TETNG</name>
<feature type="region of interest" description="Disordered" evidence="9">
    <location>
        <begin position="589"/>
        <end position="610"/>
    </location>
</feature>
<dbReference type="PROSITE" id="PS00479">
    <property type="entry name" value="ZF_DAG_PE_1"/>
    <property type="match status" value="1"/>
</dbReference>
<dbReference type="InterPro" id="IPR036770">
    <property type="entry name" value="Ankyrin_rpt-contain_sf"/>
</dbReference>
<dbReference type="PROSITE" id="PS50010">
    <property type="entry name" value="DH_2"/>
    <property type="match status" value="1"/>
</dbReference>
<feature type="compositionally biased region" description="Low complexity" evidence="9">
    <location>
        <begin position="2032"/>
        <end position="2059"/>
    </location>
</feature>
<protein>
    <submittedName>
        <fullName evidence="13">(spotted green pufferfish) hypothetical protein</fullName>
    </submittedName>
</protein>
<proteinExistence type="predicted"/>
<feature type="region of interest" description="Disordered" evidence="9">
    <location>
        <begin position="257"/>
        <end position="277"/>
    </location>
</feature>
<feature type="region of interest" description="Disordered" evidence="9">
    <location>
        <begin position="314"/>
        <end position="556"/>
    </location>
</feature>
<dbReference type="KEGG" id="tng:GSTEN00022415G001"/>
<dbReference type="InterPro" id="IPR035899">
    <property type="entry name" value="DBL_dom_sf"/>
</dbReference>